<accession>A0AB34GYF1</accession>
<reference evidence="2 3" key="1">
    <citation type="submission" date="2022-11" db="EMBL/GenBank/DDBJ databases">
        <title>Whole genome sequence of Eschrichtius robustus ER-17-0199.</title>
        <authorList>
            <person name="Bruniche-Olsen A."/>
            <person name="Black A.N."/>
            <person name="Fields C.J."/>
            <person name="Walden K."/>
            <person name="Dewoody J.A."/>
        </authorList>
    </citation>
    <scope>NUCLEOTIDE SEQUENCE [LARGE SCALE GENOMIC DNA]</scope>
    <source>
        <strain evidence="2">ER-17-0199</strain>
        <tissue evidence="2">Blubber</tissue>
    </source>
</reference>
<keyword evidence="3" id="KW-1185">Reference proteome</keyword>
<dbReference type="Proteomes" id="UP001159641">
    <property type="component" value="Unassembled WGS sequence"/>
</dbReference>
<protein>
    <recommendedName>
        <fullName evidence="1">Acyltransferase C-terminal domain-containing protein</fullName>
    </recommendedName>
</protein>
<dbReference type="InterPro" id="IPR032098">
    <property type="entry name" value="Acyltransf_C"/>
</dbReference>
<sequence>MFVNPSWCHWINNCLVATRLTLPVALLETMFGVKVIITERQLLLKDFPKEIHFHVHRYPADTLPKSKEDLQLWYHK</sequence>
<proteinExistence type="predicted"/>
<comment type="caution">
    <text evidence="2">The sequence shown here is derived from an EMBL/GenBank/DDBJ whole genome shotgun (WGS) entry which is preliminary data.</text>
</comment>
<dbReference type="Pfam" id="PF16076">
    <property type="entry name" value="Acyltransf_C"/>
    <property type="match status" value="1"/>
</dbReference>
<evidence type="ECO:0000259" key="1">
    <source>
        <dbReference type="Pfam" id="PF16076"/>
    </source>
</evidence>
<evidence type="ECO:0000313" key="2">
    <source>
        <dbReference type="EMBL" id="KAJ8784243.1"/>
    </source>
</evidence>
<evidence type="ECO:0000313" key="3">
    <source>
        <dbReference type="Proteomes" id="UP001159641"/>
    </source>
</evidence>
<gene>
    <name evidence="2" type="ORF">J1605_008394</name>
</gene>
<feature type="domain" description="Acyltransferase C-terminal" evidence="1">
    <location>
        <begin position="43"/>
        <end position="76"/>
    </location>
</feature>
<dbReference type="EMBL" id="JAIQCJ010002067">
    <property type="protein sequence ID" value="KAJ8784243.1"/>
    <property type="molecule type" value="Genomic_DNA"/>
</dbReference>
<name>A0AB34GYF1_ESCRO</name>
<organism evidence="2 3">
    <name type="scientific">Eschrichtius robustus</name>
    <name type="common">California gray whale</name>
    <name type="synonym">Eschrichtius gibbosus</name>
    <dbReference type="NCBI Taxonomy" id="9764"/>
    <lineage>
        <taxon>Eukaryota</taxon>
        <taxon>Metazoa</taxon>
        <taxon>Chordata</taxon>
        <taxon>Craniata</taxon>
        <taxon>Vertebrata</taxon>
        <taxon>Euteleostomi</taxon>
        <taxon>Mammalia</taxon>
        <taxon>Eutheria</taxon>
        <taxon>Laurasiatheria</taxon>
        <taxon>Artiodactyla</taxon>
        <taxon>Whippomorpha</taxon>
        <taxon>Cetacea</taxon>
        <taxon>Mysticeti</taxon>
        <taxon>Eschrichtiidae</taxon>
        <taxon>Eschrichtius</taxon>
    </lineage>
</organism>
<dbReference type="AlphaFoldDB" id="A0AB34GYF1"/>